<name>A0A212CSW6_CEREH</name>
<dbReference type="Proteomes" id="UP000242450">
    <property type="component" value="Chromosome 13"/>
</dbReference>
<evidence type="ECO:0000313" key="2">
    <source>
        <dbReference type="Proteomes" id="UP000242450"/>
    </source>
</evidence>
<dbReference type="AlphaFoldDB" id="A0A212CSW6"/>
<organism evidence="1 2">
    <name type="scientific">Cervus elaphus hippelaphus</name>
    <name type="common">European red deer</name>
    <dbReference type="NCBI Taxonomy" id="46360"/>
    <lineage>
        <taxon>Eukaryota</taxon>
        <taxon>Metazoa</taxon>
        <taxon>Chordata</taxon>
        <taxon>Craniata</taxon>
        <taxon>Vertebrata</taxon>
        <taxon>Euteleostomi</taxon>
        <taxon>Mammalia</taxon>
        <taxon>Eutheria</taxon>
        <taxon>Laurasiatheria</taxon>
        <taxon>Artiodactyla</taxon>
        <taxon>Ruminantia</taxon>
        <taxon>Pecora</taxon>
        <taxon>Cervidae</taxon>
        <taxon>Cervinae</taxon>
        <taxon>Cervus</taxon>
    </lineage>
</organism>
<reference evidence="1 2" key="1">
    <citation type="journal article" date="2018" name="Mol. Genet. Genomics">
        <title>The red deer Cervus elaphus genome CerEla1.0: sequencing, annotating, genes, and chromosomes.</title>
        <authorList>
            <person name="Bana N.A."/>
            <person name="Nyiri A."/>
            <person name="Nagy J."/>
            <person name="Frank K."/>
            <person name="Nagy T."/>
            <person name="Steger V."/>
            <person name="Schiller M."/>
            <person name="Lakatos P."/>
            <person name="Sugar L."/>
            <person name="Horn P."/>
            <person name="Barta E."/>
            <person name="Orosz L."/>
        </authorList>
    </citation>
    <scope>NUCLEOTIDE SEQUENCE [LARGE SCALE GENOMIC DNA]</scope>
    <source>
        <strain evidence="1">Hungarian</strain>
    </source>
</reference>
<gene>
    <name evidence="1" type="ORF">Celaphus_00015347</name>
</gene>
<evidence type="ECO:0000313" key="1">
    <source>
        <dbReference type="EMBL" id="OWK09073.1"/>
    </source>
</evidence>
<sequence>MPNCTVIVQCTNCTVIQPAIANSCGFRWHSRTVKTVFSQNQPSSRVFHGNDERLPTGHKCPTRRHQTCTSIVKEVIDGYQCYMMVQDN</sequence>
<protein>
    <submittedName>
        <fullName evidence="1">Uncharacterized protein</fullName>
    </submittedName>
</protein>
<accession>A0A212CSW6</accession>
<proteinExistence type="predicted"/>
<comment type="caution">
    <text evidence="1">The sequence shown here is derived from an EMBL/GenBank/DDBJ whole genome shotgun (WGS) entry which is preliminary data.</text>
</comment>
<keyword evidence="2" id="KW-1185">Reference proteome</keyword>
<dbReference type="EMBL" id="MKHE01000013">
    <property type="protein sequence ID" value="OWK09073.1"/>
    <property type="molecule type" value="Genomic_DNA"/>
</dbReference>